<dbReference type="SUPFAM" id="SSF46785">
    <property type="entry name" value="Winged helix' DNA-binding domain"/>
    <property type="match status" value="2"/>
</dbReference>
<organism evidence="3 4">
    <name type="scientific">Paracidobacterium acidisoli</name>
    <dbReference type="NCBI Taxonomy" id="2303751"/>
    <lineage>
        <taxon>Bacteria</taxon>
        <taxon>Pseudomonadati</taxon>
        <taxon>Acidobacteriota</taxon>
        <taxon>Terriglobia</taxon>
        <taxon>Terriglobales</taxon>
        <taxon>Acidobacteriaceae</taxon>
        <taxon>Paracidobacterium</taxon>
    </lineage>
</organism>
<sequence>MTILLHAVEARVLGALVEKEITTPEYYPLSLNALVNACNQKNNREPVMHLDEAEVLQALHGLEDDRLAGPRRGSDSRVTKYEHHLQEVFNFTRGEVAVICVLLLRGPQTPGELRGRTERMHRFAEIDDVLSTLQRLMQREPALARALPRQPGTKEIRYMHLLSGEIDDAAEAAQPSAMNAGEASAGSDRLMRLEDEVARLREEVSELREQVAKLTGQES</sequence>
<keyword evidence="4" id="KW-1185">Reference proteome</keyword>
<dbReference type="PANTHER" id="PTHR38768">
    <property type="entry name" value="UPF0502 PROTEIN YCEH"/>
    <property type="match status" value="1"/>
</dbReference>
<comment type="caution">
    <text evidence="3">The sequence shown here is derived from an EMBL/GenBank/DDBJ whole genome shotgun (WGS) entry which is preliminary data.</text>
</comment>
<accession>A0A372IJ26</accession>
<protein>
    <submittedName>
        <fullName evidence="3">DUF480 domain-containing protein</fullName>
    </submittedName>
</protein>
<evidence type="ECO:0000313" key="3">
    <source>
        <dbReference type="EMBL" id="RFU14952.1"/>
    </source>
</evidence>
<dbReference type="HAMAP" id="MF_01584">
    <property type="entry name" value="UPF0502"/>
    <property type="match status" value="1"/>
</dbReference>
<evidence type="ECO:0000256" key="1">
    <source>
        <dbReference type="HAMAP-Rule" id="MF_01584"/>
    </source>
</evidence>
<dbReference type="PANTHER" id="PTHR38768:SF1">
    <property type="entry name" value="UPF0502 PROTEIN YCEH"/>
    <property type="match status" value="1"/>
</dbReference>
<evidence type="ECO:0000313" key="4">
    <source>
        <dbReference type="Proteomes" id="UP000264702"/>
    </source>
</evidence>
<dbReference type="InterPro" id="IPR036390">
    <property type="entry name" value="WH_DNA-bd_sf"/>
</dbReference>
<reference evidence="3 4" key="1">
    <citation type="submission" date="2018-08" db="EMBL/GenBank/DDBJ databases">
        <title>Acidipila sp. 4G-K13, an acidobacterium isolated from forest soil.</title>
        <authorList>
            <person name="Gao Z.-H."/>
            <person name="Qiu L.-H."/>
        </authorList>
    </citation>
    <scope>NUCLEOTIDE SEQUENCE [LARGE SCALE GENOMIC DNA]</scope>
    <source>
        <strain evidence="3 4">4G-K13</strain>
    </source>
</reference>
<gene>
    <name evidence="3" type="ORF">D0Y96_19260</name>
</gene>
<proteinExistence type="inferred from homology"/>
<comment type="similarity">
    <text evidence="1">Belongs to the UPF0502 family.</text>
</comment>
<dbReference type="AlphaFoldDB" id="A0A372IJ26"/>
<dbReference type="InterPro" id="IPR036388">
    <property type="entry name" value="WH-like_DNA-bd_sf"/>
</dbReference>
<dbReference type="Gene3D" id="1.10.10.10">
    <property type="entry name" value="Winged helix-like DNA-binding domain superfamily/Winged helix DNA-binding domain"/>
    <property type="match status" value="2"/>
</dbReference>
<dbReference type="EMBL" id="QVQT01000008">
    <property type="protein sequence ID" value="RFU14952.1"/>
    <property type="molecule type" value="Genomic_DNA"/>
</dbReference>
<keyword evidence="2" id="KW-0175">Coiled coil</keyword>
<dbReference type="Pfam" id="PF04337">
    <property type="entry name" value="DUF480"/>
    <property type="match status" value="1"/>
</dbReference>
<dbReference type="RefSeq" id="WP_117303311.1">
    <property type="nucleotide sequence ID" value="NZ_QVQT02000008.1"/>
</dbReference>
<evidence type="ECO:0000256" key="2">
    <source>
        <dbReference type="SAM" id="Coils"/>
    </source>
</evidence>
<dbReference type="Proteomes" id="UP000264702">
    <property type="component" value="Unassembled WGS sequence"/>
</dbReference>
<dbReference type="OrthoDB" id="9784785at2"/>
<feature type="coiled-coil region" evidence="2">
    <location>
        <begin position="183"/>
        <end position="217"/>
    </location>
</feature>
<dbReference type="InterPro" id="IPR007432">
    <property type="entry name" value="DUF480"/>
</dbReference>
<name>A0A372IJ26_9BACT</name>